<gene>
    <name evidence="1" type="ORF">BaRGS_00031689</name>
</gene>
<feature type="non-terminal residue" evidence="1">
    <location>
        <position position="1"/>
    </location>
</feature>
<keyword evidence="2" id="KW-1185">Reference proteome</keyword>
<evidence type="ECO:0000313" key="1">
    <source>
        <dbReference type="EMBL" id="KAK7477103.1"/>
    </source>
</evidence>
<dbReference type="EMBL" id="JACVVK020000358">
    <property type="protein sequence ID" value="KAK7477103.1"/>
    <property type="molecule type" value="Genomic_DNA"/>
</dbReference>
<proteinExistence type="predicted"/>
<protein>
    <submittedName>
        <fullName evidence="1">Uncharacterized protein</fullName>
    </submittedName>
</protein>
<name>A0ABD0JR78_9CAEN</name>
<dbReference type="Proteomes" id="UP001519460">
    <property type="component" value="Unassembled WGS sequence"/>
</dbReference>
<comment type="caution">
    <text evidence="1">The sequence shown here is derived from an EMBL/GenBank/DDBJ whole genome shotgun (WGS) entry which is preliminary data.</text>
</comment>
<sequence>PERRPTVGAGPQTVCTDTVTRTDRLNGISLSRRPNLLARFSTEFHSSVPGHLVNGIRKDLVGEGEIVCANPSCLATSTGTGTIPIGAPGLMETQSLLASAVSSPRVVTRWCFNCRRPQPTTLASMTTKINASGLRLTLNYRRIFR</sequence>
<feature type="non-terminal residue" evidence="1">
    <location>
        <position position="145"/>
    </location>
</feature>
<organism evidence="1 2">
    <name type="scientific">Batillaria attramentaria</name>
    <dbReference type="NCBI Taxonomy" id="370345"/>
    <lineage>
        <taxon>Eukaryota</taxon>
        <taxon>Metazoa</taxon>
        <taxon>Spiralia</taxon>
        <taxon>Lophotrochozoa</taxon>
        <taxon>Mollusca</taxon>
        <taxon>Gastropoda</taxon>
        <taxon>Caenogastropoda</taxon>
        <taxon>Sorbeoconcha</taxon>
        <taxon>Cerithioidea</taxon>
        <taxon>Batillariidae</taxon>
        <taxon>Batillaria</taxon>
    </lineage>
</organism>
<dbReference type="AlphaFoldDB" id="A0ABD0JR78"/>
<accession>A0ABD0JR78</accession>
<reference evidence="1 2" key="1">
    <citation type="journal article" date="2023" name="Sci. Data">
        <title>Genome assembly of the Korean intertidal mud-creeper Batillaria attramentaria.</title>
        <authorList>
            <person name="Patra A.K."/>
            <person name="Ho P.T."/>
            <person name="Jun S."/>
            <person name="Lee S.J."/>
            <person name="Kim Y."/>
            <person name="Won Y.J."/>
        </authorList>
    </citation>
    <scope>NUCLEOTIDE SEQUENCE [LARGE SCALE GENOMIC DNA]</scope>
    <source>
        <strain evidence="1">Wonlab-2016</strain>
    </source>
</reference>
<evidence type="ECO:0000313" key="2">
    <source>
        <dbReference type="Proteomes" id="UP001519460"/>
    </source>
</evidence>